<dbReference type="RefSeq" id="XP_053022214.1">
    <property type="nucleotide sequence ID" value="XM_053170987.1"/>
</dbReference>
<evidence type="ECO:0000313" key="2">
    <source>
        <dbReference type="Proteomes" id="UP001164743"/>
    </source>
</evidence>
<keyword evidence="2" id="KW-1185">Reference proteome</keyword>
<organism evidence="1 2">
    <name type="scientific">Puccinia triticina</name>
    <dbReference type="NCBI Taxonomy" id="208348"/>
    <lineage>
        <taxon>Eukaryota</taxon>
        <taxon>Fungi</taxon>
        <taxon>Dikarya</taxon>
        <taxon>Basidiomycota</taxon>
        <taxon>Pucciniomycotina</taxon>
        <taxon>Pucciniomycetes</taxon>
        <taxon>Pucciniales</taxon>
        <taxon>Pucciniaceae</taxon>
        <taxon>Puccinia</taxon>
    </lineage>
</organism>
<dbReference type="InterPro" id="IPR002523">
    <property type="entry name" value="MgTranspt_CorA/ZnTranspt_ZntB"/>
</dbReference>
<dbReference type="GeneID" id="77811882"/>
<gene>
    <name evidence="1" type="ORF">PtA15_7A387</name>
</gene>
<dbReference type="PANTHER" id="PTHR21535:SF51">
    <property type="entry name" value="MANGANESE RESISTANCE PROTEIN MNR2"/>
    <property type="match status" value="1"/>
</dbReference>
<name>A0ABY7CNC4_9BASI</name>
<dbReference type="InterPro" id="IPR045861">
    <property type="entry name" value="CorA_cytoplasmic_dom"/>
</dbReference>
<accession>A0ABY7CNC4</accession>
<sequence length="280" mass="31783">MLLVLNPFATPTIYVQVHNRPSQDLATTHFNGNLNRNSCASSYAVPFTKNAKPRSGMLLRSDDNTKASTWWLDVLSPTDQEMKLLSKVLGIHPLTTEDILMEEIREKIELFRNYYLVCFHLFDQDPYSPTYPKPLNIYIIVFREGTLLYSYHHFPPVWKKARPLQLLHSALVSRLFWIRHVQSIPAPHPCAQNGPGTPELETIQQTQSPDADSRVLPNLFVKILSSNSVLEVPAGSEIELEKLATPLPMFFRFLVAWWRSMSLSVSLILAAPDAADSAIK</sequence>
<dbReference type="PANTHER" id="PTHR21535">
    <property type="entry name" value="MAGNESIUM AND COBALT TRANSPORT PROTEIN/MITOCHONDRIAL IMPORT INNER MEMBRANE TRANSLOCASE SUBUNIT TIM8"/>
    <property type="match status" value="1"/>
</dbReference>
<dbReference type="SUPFAM" id="SSF143865">
    <property type="entry name" value="CorA soluble domain-like"/>
    <property type="match status" value="1"/>
</dbReference>
<dbReference type="Proteomes" id="UP001164743">
    <property type="component" value="Chromosome 7A"/>
</dbReference>
<evidence type="ECO:0000313" key="1">
    <source>
        <dbReference type="EMBL" id="WAQ86659.1"/>
    </source>
</evidence>
<dbReference type="Pfam" id="PF01544">
    <property type="entry name" value="CorA"/>
    <property type="match status" value="1"/>
</dbReference>
<dbReference type="EMBL" id="CP110427">
    <property type="protein sequence ID" value="WAQ86659.1"/>
    <property type="molecule type" value="Genomic_DNA"/>
</dbReference>
<protein>
    <submittedName>
        <fullName evidence="1">Uncharacterized protein</fullName>
    </submittedName>
</protein>
<reference evidence="1" key="1">
    <citation type="submission" date="2022-10" db="EMBL/GenBank/DDBJ databases">
        <title>Puccinia triticina Genome sequencing and assembly.</title>
        <authorList>
            <person name="Li C."/>
        </authorList>
    </citation>
    <scope>NUCLEOTIDE SEQUENCE</scope>
    <source>
        <strain evidence="1">Pt15</strain>
    </source>
</reference>
<proteinExistence type="predicted"/>
<dbReference type="Gene3D" id="3.30.460.20">
    <property type="entry name" value="CorA soluble domain-like"/>
    <property type="match status" value="1"/>
</dbReference>